<evidence type="ECO:0000313" key="2">
    <source>
        <dbReference type="Proteomes" id="UP000236146"/>
    </source>
</evidence>
<dbReference type="InterPro" id="IPR021352">
    <property type="entry name" value="DUF2971"/>
</dbReference>
<dbReference type="EMBL" id="MNLH01000001">
    <property type="protein sequence ID" value="PNS43855.1"/>
    <property type="molecule type" value="Genomic_DNA"/>
</dbReference>
<comment type="caution">
    <text evidence="1">The sequence shown here is derived from an EMBL/GenBank/DDBJ whole genome shotgun (WGS) entry which is preliminary data.</text>
</comment>
<organism evidence="1 2">
    <name type="scientific">Gardnerella vaginalis</name>
    <dbReference type="NCBI Taxonomy" id="2702"/>
    <lineage>
        <taxon>Bacteria</taxon>
        <taxon>Bacillati</taxon>
        <taxon>Actinomycetota</taxon>
        <taxon>Actinomycetes</taxon>
        <taxon>Bifidobacteriales</taxon>
        <taxon>Bifidobacteriaceae</taxon>
        <taxon>Gardnerella</taxon>
    </lineage>
</organism>
<name>A0A2K1SWH0_GARVA</name>
<protein>
    <recommendedName>
        <fullName evidence="3">DUF2971 domain-containing protein</fullName>
    </recommendedName>
</protein>
<reference evidence="1 2" key="1">
    <citation type="submission" date="2016-10" db="EMBL/GenBank/DDBJ databases">
        <authorList>
            <person name="Varghese N."/>
        </authorList>
    </citation>
    <scope>NUCLEOTIDE SEQUENCE [LARGE SCALE GENOMIC DNA]</scope>
    <source>
        <strain evidence="1 2">KA00225</strain>
    </source>
</reference>
<dbReference type="Proteomes" id="UP000236146">
    <property type="component" value="Unassembled WGS sequence"/>
</dbReference>
<evidence type="ECO:0008006" key="3">
    <source>
        <dbReference type="Google" id="ProtNLM"/>
    </source>
</evidence>
<dbReference type="AlphaFoldDB" id="A0A2K1SWH0"/>
<accession>A0A2K1SWH0</accession>
<evidence type="ECO:0000313" key="1">
    <source>
        <dbReference type="EMBL" id="PNS43855.1"/>
    </source>
</evidence>
<gene>
    <name evidence="1" type="ORF">BFS05_01165</name>
</gene>
<dbReference type="RefSeq" id="WP_103084233.1">
    <property type="nucleotide sequence ID" value="NZ_MNLH01000001.1"/>
</dbReference>
<dbReference type="OrthoDB" id="7852032at2"/>
<proteinExistence type="predicted"/>
<sequence length="291" mass="34425">MQIVEGIPEYLYHYTSLKSAKLILMNKTLRLTSLECMDDKTEAITGEGRNLGKFIFSSCWSENRDSIPQWSMYGDSSRGVCIKLRSFPFKNNYDDYVEHCINKEDQPSEKSTDETFIIPAQYSFQNRFILIPQFIISDKDRDILTQRLNAKVTYTDDESLIYPKCLRQDGEFFCFDTNVLGKYKSTEWKFQKEWRYSVTYIPFNQIKFFSDKKYSANVGQEIVNDLLSNNQPIVHYVDFNIDDKYFDDMELICGPMMEEFDYQELAYFAKGINPNIRVVRSKLYNKWKSKI</sequence>
<dbReference type="Pfam" id="PF11185">
    <property type="entry name" value="DUF2971"/>
    <property type="match status" value="1"/>
</dbReference>